<keyword evidence="2" id="KW-1185">Reference proteome</keyword>
<name>A0ABU5XL94_9MYCO</name>
<sequence>MAIFTAEQIIRSQAWQPHAQFWNVDQQKVRNLTAALNALNAGMWSNGAADIHAAGALANATAELLESLQ</sequence>
<dbReference type="RefSeq" id="WP_329780295.1">
    <property type="nucleotide sequence ID" value="NZ_JAYJJR010000013.1"/>
</dbReference>
<dbReference type="Proteomes" id="UP001299596">
    <property type="component" value="Unassembled WGS sequence"/>
</dbReference>
<protein>
    <submittedName>
        <fullName evidence="1">Uncharacterized protein</fullName>
    </submittedName>
</protein>
<comment type="caution">
    <text evidence="1">The sequence shown here is derived from an EMBL/GenBank/DDBJ whole genome shotgun (WGS) entry which is preliminary data.</text>
</comment>
<gene>
    <name evidence="1" type="ORF">K6T79_18480</name>
</gene>
<accession>A0ABU5XL94</accession>
<evidence type="ECO:0000313" key="1">
    <source>
        <dbReference type="EMBL" id="MEB3023032.1"/>
    </source>
</evidence>
<dbReference type="EMBL" id="JAYJJR010000013">
    <property type="protein sequence ID" value="MEB3023032.1"/>
    <property type="molecule type" value="Genomic_DNA"/>
</dbReference>
<proteinExistence type="predicted"/>
<evidence type="ECO:0000313" key="2">
    <source>
        <dbReference type="Proteomes" id="UP001299596"/>
    </source>
</evidence>
<reference evidence="1 2" key="1">
    <citation type="submission" date="2023-12" db="EMBL/GenBank/DDBJ databases">
        <title>Description of new species of Mycobacterium terrae complex isolated from sewage at the Sao Paulo Zoological Park Foundation in Brazil.</title>
        <authorList>
            <person name="Romagnoli C.L."/>
            <person name="Conceicao E.C."/>
            <person name="Machado E."/>
            <person name="Barreto L.B.P.F."/>
            <person name="Sharma A."/>
            <person name="Silva N.M."/>
            <person name="Marques L.E."/>
            <person name="Juliana M.A."/>
            <person name="Lourenco M.C.S."/>
            <person name="Digiampietri L.A."/>
            <person name="Suffys P.N."/>
            <person name="Viana-Niero C."/>
        </authorList>
    </citation>
    <scope>NUCLEOTIDE SEQUENCE [LARGE SCALE GENOMIC DNA]</scope>
    <source>
        <strain evidence="1 2">MYC098</strain>
    </source>
</reference>
<organism evidence="1 2">
    <name type="scientific">[Mycobacterium] crassicus</name>
    <dbReference type="NCBI Taxonomy" id="2872309"/>
    <lineage>
        <taxon>Bacteria</taxon>
        <taxon>Bacillati</taxon>
        <taxon>Actinomycetota</taxon>
        <taxon>Actinomycetes</taxon>
        <taxon>Mycobacteriales</taxon>
        <taxon>Mycobacteriaceae</taxon>
        <taxon>Mycolicibacter</taxon>
    </lineage>
</organism>